<name>I0Z878_COCSC</name>
<keyword evidence="2" id="KW-1185">Reference proteome</keyword>
<dbReference type="RefSeq" id="XP_005651391.1">
    <property type="nucleotide sequence ID" value="XM_005651334.1"/>
</dbReference>
<dbReference type="KEGG" id="csl:COCSUDRAFT_52477"/>
<evidence type="ECO:0000313" key="1">
    <source>
        <dbReference type="EMBL" id="EIE26847.1"/>
    </source>
</evidence>
<sequence>MVNAKFLSRSPSCLQIQAARPCMRDFSMSESLLAVIWCKAVVQVPAVGILLDSPSESQYSKLLQSFRSDYAAAILCVAAGQFSTAAGFVHACEGNDLLRPAKSDTV</sequence>
<protein>
    <submittedName>
        <fullName evidence="1">Uncharacterized protein</fullName>
    </submittedName>
</protein>
<gene>
    <name evidence="1" type="ORF">COCSUDRAFT_52477</name>
</gene>
<evidence type="ECO:0000313" key="2">
    <source>
        <dbReference type="Proteomes" id="UP000007264"/>
    </source>
</evidence>
<dbReference type="GeneID" id="17044857"/>
<accession>I0Z878</accession>
<organism evidence="1 2">
    <name type="scientific">Coccomyxa subellipsoidea (strain C-169)</name>
    <name type="common">Green microalga</name>
    <dbReference type="NCBI Taxonomy" id="574566"/>
    <lineage>
        <taxon>Eukaryota</taxon>
        <taxon>Viridiplantae</taxon>
        <taxon>Chlorophyta</taxon>
        <taxon>core chlorophytes</taxon>
        <taxon>Trebouxiophyceae</taxon>
        <taxon>Trebouxiophyceae incertae sedis</taxon>
        <taxon>Coccomyxaceae</taxon>
        <taxon>Coccomyxa</taxon>
        <taxon>Coccomyxa subellipsoidea</taxon>
    </lineage>
</organism>
<reference evidence="1 2" key="1">
    <citation type="journal article" date="2012" name="Genome Biol.">
        <title>The genome of the polar eukaryotic microalga coccomyxa subellipsoidea reveals traits of cold adaptation.</title>
        <authorList>
            <person name="Blanc G."/>
            <person name="Agarkova I."/>
            <person name="Grimwood J."/>
            <person name="Kuo A."/>
            <person name="Brueggeman A."/>
            <person name="Dunigan D."/>
            <person name="Gurnon J."/>
            <person name="Ladunga I."/>
            <person name="Lindquist E."/>
            <person name="Lucas S."/>
            <person name="Pangilinan J."/>
            <person name="Proschold T."/>
            <person name="Salamov A."/>
            <person name="Schmutz J."/>
            <person name="Weeks D."/>
            <person name="Yamada T."/>
            <person name="Claverie J.M."/>
            <person name="Grigoriev I."/>
            <person name="Van Etten J."/>
            <person name="Lomsadze A."/>
            <person name="Borodovsky M."/>
        </authorList>
    </citation>
    <scope>NUCLEOTIDE SEQUENCE [LARGE SCALE GENOMIC DNA]</scope>
    <source>
        <strain evidence="1 2">C-169</strain>
    </source>
</reference>
<comment type="caution">
    <text evidence="1">The sequence shown here is derived from an EMBL/GenBank/DDBJ whole genome shotgun (WGS) entry which is preliminary data.</text>
</comment>
<dbReference type="EMBL" id="AGSI01000002">
    <property type="protein sequence ID" value="EIE26847.1"/>
    <property type="molecule type" value="Genomic_DNA"/>
</dbReference>
<dbReference type="AlphaFoldDB" id="I0Z878"/>
<proteinExistence type="predicted"/>
<dbReference type="Proteomes" id="UP000007264">
    <property type="component" value="Unassembled WGS sequence"/>
</dbReference>